<accession>A0A4Q0NTA9</accession>
<dbReference type="EMBL" id="QOVK01000025">
    <property type="protein sequence ID" value="RXG13625.1"/>
    <property type="molecule type" value="Genomic_DNA"/>
</dbReference>
<dbReference type="RefSeq" id="WP_128766879.1">
    <property type="nucleotide sequence ID" value="NZ_JBHUOO010000003.1"/>
</dbReference>
<keyword evidence="1" id="KW-0812">Transmembrane</keyword>
<dbReference type="OrthoDB" id="1453970at2"/>
<protein>
    <submittedName>
        <fullName evidence="2">Uncharacterized protein</fullName>
    </submittedName>
</protein>
<name>A0A4Q0NTA9_9FLAO</name>
<keyword evidence="3" id="KW-1185">Reference proteome</keyword>
<keyword evidence="1" id="KW-1133">Transmembrane helix</keyword>
<gene>
    <name evidence="2" type="ORF">DSM02_3666</name>
</gene>
<organism evidence="2 3">
    <name type="scientific">Leeuwenhoekiella polynyae</name>
    <dbReference type="NCBI Taxonomy" id="1550906"/>
    <lineage>
        <taxon>Bacteria</taxon>
        <taxon>Pseudomonadati</taxon>
        <taxon>Bacteroidota</taxon>
        <taxon>Flavobacteriia</taxon>
        <taxon>Flavobacteriales</taxon>
        <taxon>Flavobacteriaceae</taxon>
        <taxon>Leeuwenhoekiella</taxon>
    </lineage>
</organism>
<feature type="transmembrane region" description="Helical" evidence="1">
    <location>
        <begin position="83"/>
        <end position="101"/>
    </location>
</feature>
<evidence type="ECO:0000256" key="1">
    <source>
        <dbReference type="SAM" id="Phobius"/>
    </source>
</evidence>
<feature type="transmembrane region" description="Helical" evidence="1">
    <location>
        <begin position="113"/>
        <end position="133"/>
    </location>
</feature>
<dbReference type="Proteomes" id="UP000289859">
    <property type="component" value="Unassembled WGS sequence"/>
</dbReference>
<evidence type="ECO:0000313" key="3">
    <source>
        <dbReference type="Proteomes" id="UP000289859"/>
    </source>
</evidence>
<feature type="transmembrane region" description="Helical" evidence="1">
    <location>
        <begin position="56"/>
        <end position="76"/>
    </location>
</feature>
<feature type="transmembrane region" description="Helical" evidence="1">
    <location>
        <begin position="12"/>
        <end position="36"/>
    </location>
</feature>
<reference evidence="2 3" key="1">
    <citation type="submission" date="2018-07" db="EMBL/GenBank/DDBJ databases">
        <title>Leeuwenhoekiella genomics.</title>
        <authorList>
            <person name="Tahon G."/>
            <person name="Willems A."/>
        </authorList>
    </citation>
    <scope>NUCLEOTIDE SEQUENCE [LARGE SCALE GENOMIC DNA]</scope>
    <source>
        <strain evidence="2 3">LMG 29608</strain>
    </source>
</reference>
<evidence type="ECO:0000313" key="2">
    <source>
        <dbReference type="EMBL" id="RXG13625.1"/>
    </source>
</evidence>
<comment type="caution">
    <text evidence="2">The sequence shown here is derived from an EMBL/GenBank/DDBJ whole genome shotgun (WGS) entry which is preliminary data.</text>
</comment>
<keyword evidence="1" id="KW-0472">Membrane</keyword>
<sequence length="156" mass="17763">MNEIKKVKIFTILIHSFIIIGAGHGIGIMGIIDFASIPNLIDNYGFTLNRNFDDDIMSIGHLSLIGKILLIFSLFIKINRIKNLTALIGILILWVSVYFLTSGNWNYDSLYELAFWTSIPFLISSIILTYLIIKNIKQNIERNKKPVANNVSYEKP</sequence>
<proteinExistence type="predicted"/>
<dbReference type="AlphaFoldDB" id="A0A4Q0NTA9"/>